<reference evidence="1 2" key="1">
    <citation type="submission" date="2019-04" db="EMBL/GenBank/DDBJ databases">
        <title>Sphingomonas psychrotolerans sp. nov., isolated from soil in the Tianshan Mountains, Xinjiang, China.</title>
        <authorList>
            <person name="Luo Y."/>
            <person name="Sheng H."/>
        </authorList>
    </citation>
    <scope>NUCLEOTIDE SEQUENCE [LARGE SCALE GENOMIC DNA]</scope>
    <source>
        <strain evidence="1 2">KIS18-15</strain>
    </source>
</reference>
<sequence>MKIHVEVDCTPEEARRAMGLPDLSPVHDRYVQMMVEAIEKQGTPEGFADMIRNWGPMGDGAMSFWRTMFESGSKNG</sequence>
<dbReference type="OrthoDB" id="5740990at2"/>
<dbReference type="EMBL" id="SRXU01000009">
    <property type="protein sequence ID" value="TGX38728.1"/>
    <property type="molecule type" value="Genomic_DNA"/>
</dbReference>
<dbReference type="Pfam" id="PF20099">
    <property type="entry name" value="DUF6489"/>
    <property type="match status" value="1"/>
</dbReference>
<protein>
    <submittedName>
        <fullName evidence="1">Uncharacterized protein</fullName>
    </submittedName>
</protein>
<accession>A0A4S1W7S0</accession>
<evidence type="ECO:0000313" key="2">
    <source>
        <dbReference type="Proteomes" id="UP000309848"/>
    </source>
</evidence>
<name>A0A4S1W7S0_9SPHN</name>
<evidence type="ECO:0000313" key="1">
    <source>
        <dbReference type="EMBL" id="TGX38728.1"/>
    </source>
</evidence>
<gene>
    <name evidence="1" type="ORF">E5A74_18020</name>
</gene>
<proteinExistence type="predicted"/>
<dbReference type="AlphaFoldDB" id="A0A4S1W7S0"/>
<dbReference type="InterPro" id="IPR045502">
    <property type="entry name" value="DUF6489"/>
</dbReference>
<comment type="caution">
    <text evidence="1">The sequence shown here is derived from an EMBL/GenBank/DDBJ whole genome shotgun (WGS) entry which is preliminary data.</text>
</comment>
<organism evidence="1 2">
    <name type="scientific">Sphingomonas naasensis</name>
    <dbReference type="NCBI Taxonomy" id="1344951"/>
    <lineage>
        <taxon>Bacteria</taxon>
        <taxon>Pseudomonadati</taxon>
        <taxon>Pseudomonadota</taxon>
        <taxon>Alphaproteobacteria</taxon>
        <taxon>Sphingomonadales</taxon>
        <taxon>Sphingomonadaceae</taxon>
        <taxon>Sphingomonas</taxon>
    </lineage>
</organism>
<keyword evidence="2" id="KW-1185">Reference proteome</keyword>
<dbReference type="Proteomes" id="UP000309848">
    <property type="component" value="Unassembled WGS sequence"/>
</dbReference>
<dbReference type="RefSeq" id="WP_135987023.1">
    <property type="nucleotide sequence ID" value="NZ_JAASQM010000003.1"/>
</dbReference>